<evidence type="ECO:0000313" key="2">
    <source>
        <dbReference type="Proteomes" id="UP000254510"/>
    </source>
</evidence>
<dbReference type="AlphaFoldDB" id="A0A380K5G0"/>
<protein>
    <submittedName>
        <fullName evidence="1">Alpha-galactosidase</fullName>
        <ecNumber evidence="1">3.2.1.22</ecNumber>
    </submittedName>
</protein>
<evidence type="ECO:0000313" key="1">
    <source>
        <dbReference type="EMBL" id="SUN59815.1"/>
    </source>
</evidence>
<keyword evidence="1" id="KW-0326">Glycosidase</keyword>
<dbReference type="GO" id="GO:0004557">
    <property type="term" value="F:alpha-galactosidase activity"/>
    <property type="evidence" value="ECO:0007669"/>
    <property type="project" value="UniProtKB-EC"/>
</dbReference>
<name>A0A380K5G0_9STRE</name>
<gene>
    <name evidence="1" type="primary">galA_2</name>
    <name evidence="1" type="ORF">NCTC13767_01598</name>
</gene>
<dbReference type="Proteomes" id="UP000254510">
    <property type="component" value="Unassembled WGS sequence"/>
</dbReference>
<proteinExistence type="predicted"/>
<keyword evidence="1" id="KW-0378">Hydrolase</keyword>
<dbReference type="EMBL" id="UHFM01000006">
    <property type="protein sequence ID" value="SUN59815.1"/>
    <property type="molecule type" value="Genomic_DNA"/>
</dbReference>
<dbReference type="EC" id="3.2.1.22" evidence="1"/>
<sequence>MSYLIKIMPNGQLEQLYFGPTLALKEDDFSLLEHSEGKAAGTVKYAKNSSFTLADKHQECALYGTTAFQEASLEVTVHDPPHYLELKTLITILKKKSFPILDHMSD</sequence>
<dbReference type="Gene3D" id="2.70.98.60">
    <property type="entry name" value="alpha-galactosidase from lactobacil brevis"/>
    <property type="match status" value="1"/>
</dbReference>
<organism evidence="1 2">
    <name type="scientific">Streptococcus gallolyticus</name>
    <dbReference type="NCBI Taxonomy" id="315405"/>
    <lineage>
        <taxon>Bacteria</taxon>
        <taxon>Bacillati</taxon>
        <taxon>Bacillota</taxon>
        <taxon>Bacilli</taxon>
        <taxon>Lactobacillales</taxon>
        <taxon>Streptococcaceae</taxon>
        <taxon>Streptococcus</taxon>
    </lineage>
</organism>
<reference evidence="1 2" key="1">
    <citation type="submission" date="2018-06" db="EMBL/GenBank/DDBJ databases">
        <authorList>
            <consortium name="Pathogen Informatics"/>
            <person name="Doyle S."/>
        </authorList>
    </citation>
    <scope>NUCLEOTIDE SEQUENCE [LARGE SCALE GENOMIC DNA]</scope>
    <source>
        <strain evidence="1 2">NCTC13767</strain>
    </source>
</reference>
<dbReference type="InterPro" id="IPR038417">
    <property type="entry name" value="Alpga-gal_N_sf"/>
</dbReference>
<accession>A0A380K5G0</accession>